<proteinExistence type="predicted"/>
<keyword evidence="1" id="KW-0472">Membrane</keyword>
<keyword evidence="1" id="KW-0812">Transmembrane</keyword>
<evidence type="ECO:0000256" key="1">
    <source>
        <dbReference type="SAM" id="Phobius"/>
    </source>
</evidence>
<name>A0A9D1PSU9_9SPIO</name>
<protein>
    <submittedName>
        <fullName evidence="2">GerMN domain-containing protein</fullName>
    </submittedName>
</protein>
<feature type="transmembrane region" description="Helical" evidence="1">
    <location>
        <begin position="6"/>
        <end position="29"/>
    </location>
</feature>
<reference evidence="2" key="2">
    <citation type="submission" date="2021-04" db="EMBL/GenBank/DDBJ databases">
        <authorList>
            <person name="Gilroy R."/>
        </authorList>
    </citation>
    <scope>NUCLEOTIDE SEQUENCE</scope>
    <source>
        <strain evidence="2">Gambia11-129</strain>
    </source>
</reference>
<evidence type="ECO:0000313" key="2">
    <source>
        <dbReference type="EMBL" id="HIV98465.1"/>
    </source>
</evidence>
<gene>
    <name evidence="2" type="ORF">IAB12_01640</name>
</gene>
<dbReference type="AlphaFoldDB" id="A0A9D1PSU9"/>
<sequence>MRKEGSLRFILFIAVSYIAVFTALLLVFAPPVLKKIKDKKYIERLEYYYQNASEADGESYLIALYSVDGIKNTRRVIRRGYTDIYHMSLEALLRKTDESEMEKGLVSYINSSTRLEGLGRSGNIIFVFLSDDFLSSADISKAKKQVETTIHNLNPALNVAIVVNDSVI</sequence>
<evidence type="ECO:0000313" key="3">
    <source>
        <dbReference type="Proteomes" id="UP000823936"/>
    </source>
</evidence>
<keyword evidence="1" id="KW-1133">Transmembrane helix</keyword>
<dbReference type="EMBL" id="DXHU01000006">
    <property type="protein sequence ID" value="HIV98465.1"/>
    <property type="molecule type" value="Genomic_DNA"/>
</dbReference>
<reference evidence="2" key="1">
    <citation type="journal article" date="2021" name="PeerJ">
        <title>Extensive microbial diversity within the chicken gut microbiome revealed by metagenomics and culture.</title>
        <authorList>
            <person name="Gilroy R."/>
            <person name="Ravi A."/>
            <person name="Getino M."/>
            <person name="Pursley I."/>
            <person name="Horton D.L."/>
            <person name="Alikhan N.F."/>
            <person name="Baker D."/>
            <person name="Gharbi K."/>
            <person name="Hall N."/>
            <person name="Watson M."/>
            <person name="Adriaenssens E.M."/>
            <person name="Foster-Nyarko E."/>
            <person name="Jarju S."/>
            <person name="Secka A."/>
            <person name="Antonio M."/>
            <person name="Oren A."/>
            <person name="Chaudhuri R.R."/>
            <person name="La Ragione R."/>
            <person name="Hildebrand F."/>
            <person name="Pallen M.J."/>
        </authorList>
    </citation>
    <scope>NUCLEOTIDE SEQUENCE</scope>
    <source>
        <strain evidence="2">Gambia11-129</strain>
    </source>
</reference>
<dbReference type="Proteomes" id="UP000823936">
    <property type="component" value="Unassembled WGS sequence"/>
</dbReference>
<comment type="caution">
    <text evidence="2">The sequence shown here is derived from an EMBL/GenBank/DDBJ whole genome shotgun (WGS) entry which is preliminary data.</text>
</comment>
<organism evidence="2 3">
    <name type="scientific">Candidatus Ornithospirochaeta avicola</name>
    <dbReference type="NCBI Taxonomy" id="2840896"/>
    <lineage>
        <taxon>Bacteria</taxon>
        <taxon>Pseudomonadati</taxon>
        <taxon>Spirochaetota</taxon>
        <taxon>Spirochaetia</taxon>
        <taxon>Spirochaetales</taxon>
        <taxon>Spirochaetaceae</taxon>
        <taxon>Spirochaetaceae incertae sedis</taxon>
        <taxon>Candidatus Ornithospirochaeta</taxon>
    </lineage>
</organism>
<accession>A0A9D1PSU9</accession>